<organism evidence="3 4">
    <name type="scientific">Adineta ricciae</name>
    <name type="common">Rotifer</name>
    <dbReference type="NCBI Taxonomy" id="249248"/>
    <lineage>
        <taxon>Eukaryota</taxon>
        <taxon>Metazoa</taxon>
        <taxon>Spiralia</taxon>
        <taxon>Gnathifera</taxon>
        <taxon>Rotifera</taxon>
        <taxon>Eurotatoria</taxon>
        <taxon>Bdelloidea</taxon>
        <taxon>Adinetida</taxon>
        <taxon>Adinetidae</taxon>
        <taxon>Adineta</taxon>
    </lineage>
</organism>
<feature type="signal peptide" evidence="2">
    <location>
        <begin position="1"/>
        <end position="18"/>
    </location>
</feature>
<dbReference type="Proteomes" id="UP000663828">
    <property type="component" value="Unassembled WGS sequence"/>
</dbReference>
<feature type="chain" id="PRO_5032626572" evidence="2">
    <location>
        <begin position="19"/>
        <end position="323"/>
    </location>
</feature>
<feature type="compositionally biased region" description="Low complexity" evidence="1">
    <location>
        <begin position="161"/>
        <end position="192"/>
    </location>
</feature>
<evidence type="ECO:0000256" key="1">
    <source>
        <dbReference type="SAM" id="MobiDB-lite"/>
    </source>
</evidence>
<reference evidence="3" key="1">
    <citation type="submission" date="2021-02" db="EMBL/GenBank/DDBJ databases">
        <authorList>
            <person name="Nowell W R."/>
        </authorList>
    </citation>
    <scope>NUCLEOTIDE SEQUENCE</scope>
</reference>
<gene>
    <name evidence="3" type="ORF">XAT740_LOCUS20319</name>
</gene>
<evidence type="ECO:0000256" key="2">
    <source>
        <dbReference type="SAM" id="SignalP"/>
    </source>
</evidence>
<protein>
    <submittedName>
        <fullName evidence="3">Uncharacterized protein</fullName>
    </submittedName>
</protein>
<feature type="region of interest" description="Disordered" evidence="1">
    <location>
        <begin position="160"/>
        <end position="323"/>
    </location>
</feature>
<feature type="compositionally biased region" description="Low complexity" evidence="1">
    <location>
        <begin position="240"/>
        <end position="281"/>
    </location>
</feature>
<sequence length="323" mass="34337">MHVSLVICLALFIAVVNCAPAQTSKARKPQSAYAYLRSVRSKNSCASGTCAFWERHGRSFAALRCYSQQYKECVCLHRMCFSSCLFTRQQCNSEMVICLKQICPRCMPASSSSMCQVYDSMAERVADALSVFSCYACCPNLVNSPLNNTNNAGGNLITTTPSVNGGNVPTGNTNNPGNVGSTTPVPSNAGAGTNNGGAGSNAANGARPNNTNAARPNNANGNTANFGGVIPGSGPANIGPNLRNNSNTANNANVRPNQNQNQNQNPNQQVRQATRAVTKRTVTTRRKTVTTRRPATTTTRRSNTNKNTTGKPIKAQKQPQLSN</sequence>
<evidence type="ECO:0000313" key="3">
    <source>
        <dbReference type="EMBL" id="CAF1139084.1"/>
    </source>
</evidence>
<keyword evidence="4" id="KW-1185">Reference proteome</keyword>
<feature type="compositionally biased region" description="Low complexity" evidence="1">
    <location>
        <begin position="291"/>
        <end position="309"/>
    </location>
</feature>
<accession>A0A814RYK0</accession>
<keyword evidence="2" id="KW-0732">Signal</keyword>
<name>A0A814RYK0_ADIRI</name>
<comment type="caution">
    <text evidence="3">The sequence shown here is derived from an EMBL/GenBank/DDBJ whole genome shotgun (WGS) entry which is preliminary data.</text>
</comment>
<dbReference type="EMBL" id="CAJNOR010001416">
    <property type="protein sequence ID" value="CAF1139084.1"/>
    <property type="molecule type" value="Genomic_DNA"/>
</dbReference>
<feature type="compositionally biased region" description="Low complexity" evidence="1">
    <location>
        <begin position="200"/>
        <end position="225"/>
    </location>
</feature>
<proteinExistence type="predicted"/>
<evidence type="ECO:0000313" key="4">
    <source>
        <dbReference type="Proteomes" id="UP000663828"/>
    </source>
</evidence>
<dbReference type="AlphaFoldDB" id="A0A814RYK0"/>